<sequence>MRALHHMSTRFRYTATVVAAQRKSTNSRTWAAKTTGRQQPPAVHDNNERPTTPRRQSNGRETLSVVVRGPDKLGGPRTPVSPLLSGCPHWRPTGTCGAILQQHHRRRTAQLIPEGNRKIQRATCHGYTLQLVTRKD</sequence>
<dbReference type="Proteomes" id="UP000821845">
    <property type="component" value="Chromosome 1"/>
</dbReference>
<evidence type="ECO:0000313" key="2">
    <source>
        <dbReference type="Proteomes" id="UP000821845"/>
    </source>
</evidence>
<comment type="caution">
    <text evidence="1">The sequence shown here is derived from an EMBL/GenBank/DDBJ whole genome shotgun (WGS) entry which is preliminary data.</text>
</comment>
<dbReference type="EMBL" id="CM023481">
    <property type="protein sequence ID" value="KAH6944776.1"/>
    <property type="molecule type" value="Genomic_DNA"/>
</dbReference>
<evidence type="ECO:0000313" key="1">
    <source>
        <dbReference type="EMBL" id="KAH6944776.1"/>
    </source>
</evidence>
<gene>
    <name evidence="1" type="ORF">HPB50_005119</name>
</gene>
<name>A0ACB7TCA4_HYAAI</name>
<reference evidence="1" key="1">
    <citation type="submission" date="2020-05" db="EMBL/GenBank/DDBJ databases">
        <title>Large-scale comparative analyses of tick genomes elucidate their genetic diversity and vector capacities.</title>
        <authorList>
            <person name="Jia N."/>
            <person name="Wang J."/>
            <person name="Shi W."/>
            <person name="Du L."/>
            <person name="Sun Y."/>
            <person name="Zhan W."/>
            <person name="Jiang J."/>
            <person name="Wang Q."/>
            <person name="Zhang B."/>
            <person name="Ji P."/>
            <person name="Sakyi L.B."/>
            <person name="Cui X."/>
            <person name="Yuan T."/>
            <person name="Jiang B."/>
            <person name="Yang W."/>
            <person name="Lam T.T.-Y."/>
            <person name="Chang Q."/>
            <person name="Ding S."/>
            <person name="Wang X."/>
            <person name="Zhu J."/>
            <person name="Ruan X."/>
            <person name="Zhao L."/>
            <person name="Wei J."/>
            <person name="Que T."/>
            <person name="Du C."/>
            <person name="Cheng J."/>
            <person name="Dai P."/>
            <person name="Han X."/>
            <person name="Huang E."/>
            <person name="Gao Y."/>
            <person name="Liu J."/>
            <person name="Shao H."/>
            <person name="Ye R."/>
            <person name="Li L."/>
            <person name="Wei W."/>
            <person name="Wang X."/>
            <person name="Wang C."/>
            <person name="Yang T."/>
            <person name="Huo Q."/>
            <person name="Li W."/>
            <person name="Guo W."/>
            <person name="Chen H."/>
            <person name="Zhou L."/>
            <person name="Ni X."/>
            <person name="Tian J."/>
            <person name="Zhou Y."/>
            <person name="Sheng Y."/>
            <person name="Liu T."/>
            <person name="Pan Y."/>
            <person name="Xia L."/>
            <person name="Li J."/>
            <person name="Zhao F."/>
            <person name="Cao W."/>
        </authorList>
    </citation>
    <scope>NUCLEOTIDE SEQUENCE</scope>
    <source>
        <strain evidence="1">Hyas-2018</strain>
    </source>
</reference>
<protein>
    <submittedName>
        <fullName evidence="1">Uncharacterized protein</fullName>
    </submittedName>
</protein>
<proteinExistence type="predicted"/>
<accession>A0ACB7TCA4</accession>
<organism evidence="1 2">
    <name type="scientific">Hyalomma asiaticum</name>
    <name type="common">Tick</name>
    <dbReference type="NCBI Taxonomy" id="266040"/>
    <lineage>
        <taxon>Eukaryota</taxon>
        <taxon>Metazoa</taxon>
        <taxon>Ecdysozoa</taxon>
        <taxon>Arthropoda</taxon>
        <taxon>Chelicerata</taxon>
        <taxon>Arachnida</taxon>
        <taxon>Acari</taxon>
        <taxon>Parasitiformes</taxon>
        <taxon>Ixodida</taxon>
        <taxon>Ixodoidea</taxon>
        <taxon>Ixodidae</taxon>
        <taxon>Hyalomminae</taxon>
        <taxon>Hyalomma</taxon>
    </lineage>
</organism>
<keyword evidence="2" id="KW-1185">Reference proteome</keyword>